<accession>A0A3S8U7P9</accession>
<reference evidence="1 2" key="1">
    <citation type="submission" date="2018-12" db="EMBL/GenBank/DDBJ databases">
        <title>Complete genome sequencing of Tabrizicola sp. K13M18.</title>
        <authorList>
            <person name="Bae J.-W."/>
        </authorList>
    </citation>
    <scope>NUCLEOTIDE SEQUENCE [LARGE SCALE GENOMIC DNA]</scope>
    <source>
        <strain evidence="1 2">K13M18</strain>
    </source>
</reference>
<dbReference type="KEGG" id="taw:EI545_12610"/>
<protein>
    <submittedName>
        <fullName evidence="1">DUF2094 domain-containing protein</fullName>
    </submittedName>
</protein>
<dbReference type="InterPro" id="IPR038225">
    <property type="entry name" value="TagF_sf"/>
</dbReference>
<proteinExistence type="predicted"/>
<dbReference type="Gene3D" id="3.40.1730.10">
    <property type="entry name" value="pa0076 domain"/>
    <property type="match status" value="1"/>
</dbReference>
<dbReference type="Proteomes" id="UP000282002">
    <property type="component" value="Chromosome"/>
</dbReference>
<dbReference type="Pfam" id="PF09867">
    <property type="entry name" value="TagF_N"/>
    <property type="match status" value="2"/>
</dbReference>
<gene>
    <name evidence="1" type="ORF">EI545_12610</name>
</gene>
<dbReference type="InterPro" id="IPR017748">
    <property type="entry name" value="TagF"/>
</dbReference>
<dbReference type="EMBL" id="CP034328">
    <property type="protein sequence ID" value="AZL59603.1"/>
    <property type="molecule type" value="Genomic_DNA"/>
</dbReference>
<dbReference type="OrthoDB" id="9801841at2"/>
<dbReference type="AlphaFoldDB" id="A0A3S8U7P9"/>
<evidence type="ECO:0000313" key="1">
    <source>
        <dbReference type="EMBL" id="AZL59603.1"/>
    </source>
</evidence>
<name>A0A3S8U7P9_9RHOB</name>
<organism evidence="1 2">
    <name type="scientific">Tabrizicola piscis</name>
    <dbReference type="NCBI Taxonomy" id="2494374"/>
    <lineage>
        <taxon>Bacteria</taxon>
        <taxon>Pseudomonadati</taxon>
        <taxon>Pseudomonadota</taxon>
        <taxon>Alphaproteobacteria</taxon>
        <taxon>Rhodobacterales</taxon>
        <taxon>Paracoccaceae</taxon>
        <taxon>Tabrizicola</taxon>
    </lineage>
</organism>
<evidence type="ECO:0000313" key="2">
    <source>
        <dbReference type="Proteomes" id="UP000282002"/>
    </source>
</evidence>
<dbReference type="RefSeq" id="WP_125325798.1">
    <property type="nucleotide sequence ID" value="NZ_CP034328.1"/>
</dbReference>
<keyword evidence="2" id="KW-1185">Reference proteome</keyword>
<sequence>MADPASAQGVITGFHGKLPTAGDFVTRGLPTGLAAFWDGWAARHLARRTGWPYGGLRLRLVSGGRVAAGVAVPGTDRVGRRFPLAAFVIAPKLPAPEGLTDWCDAAGALLVTAGQGAMTPDDLLDQLEALPPPTGDGQGATMQLWQAGGPPMDCDPADCEPVLKSLFSCSESSNP</sequence>